<feature type="region of interest" description="Disordered" evidence="2">
    <location>
        <begin position="1"/>
        <end position="24"/>
    </location>
</feature>
<evidence type="ECO:0000256" key="2">
    <source>
        <dbReference type="SAM" id="MobiDB-lite"/>
    </source>
</evidence>
<reference evidence="3 4" key="1">
    <citation type="journal article" date="2024" name="Int. J. Mol. Sci.">
        <title>Exploration of Alicyclobacillus spp. Genome in Search of Antibiotic Resistance.</title>
        <authorList>
            <person name="Bucka-Kolendo J."/>
            <person name="Kiousi D.E."/>
            <person name="Dekowska A."/>
            <person name="Mikolajczuk-Szczyrba A."/>
            <person name="Karadedos D.M."/>
            <person name="Michael P."/>
            <person name="Galanis A."/>
            <person name="Sokolowska B."/>
        </authorList>
    </citation>
    <scope>NUCLEOTIDE SEQUENCE [LARGE SCALE GENOMIC DNA]</scope>
    <source>
        <strain evidence="3 4">KKP 3000</strain>
    </source>
</reference>
<name>A0ABV5AKJ7_9BACL</name>
<dbReference type="RefSeq" id="WP_275473164.1">
    <property type="nucleotide sequence ID" value="NZ_CP162940.1"/>
</dbReference>
<accession>A0ABV5AKJ7</accession>
<proteinExistence type="predicted"/>
<organism evidence="3 4">
    <name type="scientific">Alicyclobacillus fastidiosus</name>
    <dbReference type="NCBI Taxonomy" id="392011"/>
    <lineage>
        <taxon>Bacteria</taxon>
        <taxon>Bacillati</taxon>
        <taxon>Bacillota</taxon>
        <taxon>Bacilli</taxon>
        <taxon>Bacillales</taxon>
        <taxon>Alicyclobacillaceae</taxon>
        <taxon>Alicyclobacillus</taxon>
    </lineage>
</organism>
<dbReference type="EMBL" id="JBDXSU010000028">
    <property type="protein sequence ID" value="MFB5192803.1"/>
    <property type="molecule type" value="Genomic_DNA"/>
</dbReference>
<dbReference type="Proteomes" id="UP001579974">
    <property type="component" value="Unassembled WGS sequence"/>
</dbReference>
<evidence type="ECO:0000256" key="1">
    <source>
        <dbReference type="SAM" id="Coils"/>
    </source>
</evidence>
<comment type="caution">
    <text evidence="3">The sequence shown here is derived from an EMBL/GenBank/DDBJ whole genome shotgun (WGS) entry which is preliminary data.</text>
</comment>
<protein>
    <submittedName>
        <fullName evidence="3">Uncharacterized protein</fullName>
    </submittedName>
</protein>
<evidence type="ECO:0000313" key="4">
    <source>
        <dbReference type="Proteomes" id="UP001579974"/>
    </source>
</evidence>
<keyword evidence="1" id="KW-0175">Coiled coil</keyword>
<gene>
    <name evidence="3" type="ORF">KKP3000_002017</name>
</gene>
<keyword evidence="4" id="KW-1185">Reference proteome</keyword>
<evidence type="ECO:0000313" key="3">
    <source>
        <dbReference type="EMBL" id="MFB5192803.1"/>
    </source>
</evidence>
<feature type="coiled-coil region" evidence="1">
    <location>
        <begin position="48"/>
        <end position="75"/>
    </location>
</feature>
<sequence>MQQTTHYALNKPDPNDSYNKANDNANMDTIDAQMYANAQAASAAQTAADNAQSTANAAQTAANNAQSAADAAQNTANAALPASSYTASDVLTKLKTVDGKGSGLDADTVQGVDVVSQTANYNMTTSNPDSNGYYTVTTYTRPGGNTYMVSTLSGTPDSFGNYPTMTNVFYKADGATVDHTDTWTLTFDSNGKKTGESVVTS</sequence>